<dbReference type="InterPro" id="IPR023577">
    <property type="entry name" value="CYTH_domain"/>
</dbReference>
<dbReference type="CDD" id="cd07756">
    <property type="entry name" value="CYTH-like_Pase_CHAD"/>
    <property type="match status" value="1"/>
</dbReference>
<dbReference type="PROSITE" id="PS51707">
    <property type="entry name" value="CYTH"/>
    <property type="match status" value="1"/>
</dbReference>
<dbReference type="Pfam" id="PF05235">
    <property type="entry name" value="CHAD"/>
    <property type="match status" value="1"/>
</dbReference>
<evidence type="ECO:0000313" key="4">
    <source>
        <dbReference type="Proteomes" id="UP000253941"/>
    </source>
</evidence>
<dbReference type="PANTHER" id="PTHR39569">
    <property type="entry name" value="INORGANIC TRIPHOSPHATASE"/>
    <property type="match status" value="1"/>
</dbReference>
<dbReference type="InterPro" id="IPR007899">
    <property type="entry name" value="CHAD_dom"/>
</dbReference>
<dbReference type="InterPro" id="IPR038186">
    <property type="entry name" value="CHAD_dom_sf"/>
</dbReference>
<keyword evidence="4" id="KW-1185">Reference proteome</keyword>
<dbReference type="EMBL" id="QPMH01000004">
    <property type="protein sequence ID" value="RDD62804.1"/>
    <property type="molecule type" value="Genomic_DNA"/>
</dbReference>
<feature type="domain" description="CYTH" evidence="1">
    <location>
        <begin position="2"/>
        <end position="213"/>
    </location>
</feature>
<dbReference type="SMART" id="SM00880">
    <property type="entry name" value="CHAD"/>
    <property type="match status" value="1"/>
</dbReference>
<dbReference type="SMART" id="SM01118">
    <property type="entry name" value="CYTH"/>
    <property type="match status" value="1"/>
</dbReference>
<sequence length="526" mass="58967">MSDEIELKLAMAPRDLKRLARNGLVRSLKTAHARRKQLDSTYYDTPDLTLMRHGMALRVRQDGGERVQTLKAPPNGEGRPNGLVNANGLQHLREFEAPLNGTAPDLALIEDEGLQAFFRRENLAHELESVFTTEFERQVIPLAMADSEIELALDQGRIVSGGEGVDLCEAELELRNGHPSRLYELAMLLHRQVPFRLERHSKAARGYGLYTAARPKPRKAEKPLLKSGMTVAQAFQAQARACLLHMRANEDAVLDGGDPEGVHQMRVAIRRLRALVTAFRPVFAAQAYTMLRDELRWMQGNLGPARDWDVFLADTLAPLRERLPAEDSLEHLQAAAEDARGKAYEVARTAIGSDRYTGLLLYLELCLDSGSWRLPPVSGEADPADRPVEEFACAILEKRARKVGKLGKRYRKLNEAELHELRIAGKKLRYAGEFFASLFPKKTMKTYLKSVEGIQERLGIVNDAATGQRLLDELERRLLDAGDADAATIAYGKGLVHGWHEAQVQRELSAFETTWDVFSKAKKPWK</sequence>
<dbReference type="Pfam" id="PF01928">
    <property type="entry name" value="CYTH"/>
    <property type="match status" value="1"/>
</dbReference>
<dbReference type="Gene3D" id="1.40.20.10">
    <property type="entry name" value="CHAD domain"/>
    <property type="match status" value="1"/>
</dbReference>
<dbReference type="GO" id="GO:0050355">
    <property type="term" value="F:inorganic triphosphate phosphatase activity"/>
    <property type="evidence" value="ECO:0007669"/>
    <property type="project" value="InterPro"/>
</dbReference>
<dbReference type="Proteomes" id="UP000253941">
    <property type="component" value="Unassembled WGS sequence"/>
</dbReference>
<dbReference type="InterPro" id="IPR033469">
    <property type="entry name" value="CYTH-like_dom_sf"/>
</dbReference>
<accession>A0A369TE33</accession>
<dbReference type="SUPFAM" id="SSF55154">
    <property type="entry name" value="CYTH-like phosphatases"/>
    <property type="match status" value="1"/>
</dbReference>
<dbReference type="PANTHER" id="PTHR39569:SF1">
    <property type="entry name" value="INORGANIC TRIPHOSPHATASE"/>
    <property type="match status" value="1"/>
</dbReference>
<reference evidence="3 4" key="1">
    <citation type="submission" date="2018-07" db="EMBL/GenBank/DDBJ databases">
        <title>Venubactetium sediminum gen. nov., sp. nov., isolated from a marine solar saltern.</title>
        <authorList>
            <person name="Wang S."/>
        </authorList>
    </citation>
    <scope>NUCLEOTIDE SEQUENCE [LARGE SCALE GENOMIC DNA]</scope>
    <source>
        <strain evidence="3 4">WD2A32</strain>
    </source>
</reference>
<dbReference type="InterPro" id="IPR039013">
    <property type="entry name" value="YgiF"/>
</dbReference>
<organism evidence="3 4">
    <name type="scientific">Ferruginivarius sediminum</name>
    <dbReference type="NCBI Taxonomy" id="2661937"/>
    <lineage>
        <taxon>Bacteria</taxon>
        <taxon>Pseudomonadati</taxon>
        <taxon>Pseudomonadota</taxon>
        <taxon>Alphaproteobacteria</taxon>
        <taxon>Rhodospirillales</taxon>
        <taxon>Rhodospirillaceae</taxon>
        <taxon>Ferruginivarius</taxon>
    </lineage>
</organism>
<evidence type="ECO:0000259" key="2">
    <source>
        <dbReference type="PROSITE" id="PS51708"/>
    </source>
</evidence>
<evidence type="ECO:0000313" key="3">
    <source>
        <dbReference type="EMBL" id="RDD62804.1"/>
    </source>
</evidence>
<feature type="domain" description="CHAD" evidence="2">
    <location>
        <begin position="228"/>
        <end position="523"/>
    </location>
</feature>
<dbReference type="PROSITE" id="PS51708">
    <property type="entry name" value="CHAD"/>
    <property type="match status" value="1"/>
</dbReference>
<name>A0A369TE33_9PROT</name>
<comment type="caution">
    <text evidence="3">The sequence shown here is derived from an EMBL/GenBank/DDBJ whole genome shotgun (WGS) entry which is preliminary data.</text>
</comment>
<dbReference type="AlphaFoldDB" id="A0A369TE33"/>
<gene>
    <name evidence="3" type="ORF">DRB17_06505</name>
</gene>
<evidence type="ECO:0000259" key="1">
    <source>
        <dbReference type="PROSITE" id="PS51707"/>
    </source>
</evidence>
<dbReference type="RefSeq" id="WP_114581379.1">
    <property type="nucleotide sequence ID" value="NZ_QPMH01000004.1"/>
</dbReference>
<dbReference type="Gene3D" id="2.40.320.10">
    <property type="entry name" value="Hypothetical Protein Pfu-838710-001"/>
    <property type="match status" value="1"/>
</dbReference>
<proteinExistence type="predicted"/>
<protein>
    <submittedName>
        <fullName evidence="3">CHAD domain-containing protein</fullName>
    </submittedName>
</protein>
<dbReference type="GO" id="GO:0046872">
    <property type="term" value="F:metal ion binding"/>
    <property type="evidence" value="ECO:0007669"/>
    <property type="project" value="TreeGrafter"/>
</dbReference>